<gene>
    <name evidence="2" type="ORF">PSS4_v1_1430012</name>
    <name evidence="3" type="ORF">RUN1985_v1_160073</name>
</gene>
<dbReference type="AlphaFoldDB" id="A0A0S4UDP9"/>
<organism evidence="2">
    <name type="scientific">Ralstonia solanacearum</name>
    <name type="common">Pseudomonas solanacearum</name>
    <dbReference type="NCBI Taxonomy" id="305"/>
    <lineage>
        <taxon>Bacteria</taxon>
        <taxon>Pseudomonadati</taxon>
        <taxon>Pseudomonadota</taxon>
        <taxon>Betaproteobacteria</taxon>
        <taxon>Burkholderiales</taxon>
        <taxon>Burkholderiaceae</taxon>
        <taxon>Ralstonia</taxon>
        <taxon>Ralstonia solanacearum species complex</taxon>
    </lineage>
</organism>
<reference evidence="2" key="1">
    <citation type="submission" date="2015-10" db="EMBL/GenBank/DDBJ databases">
        <authorList>
            <person name="Gilbert D.G."/>
        </authorList>
    </citation>
    <scope>NUCLEOTIDE SEQUENCE</scope>
    <source>
        <strain evidence="2">Phyl III-seqv23</strain>
    </source>
</reference>
<feature type="compositionally biased region" description="Low complexity" evidence="1">
    <location>
        <begin position="11"/>
        <end position="23"/>
    </location>
</feature>
<sequence length="101" mass="10811">MLPALRNQLTAGEPGMPAHAMGPASAAATCRPSEAGPANPFMGCVPDFDRVEPDALPANADGLCRRRIPADWPAGTHAFQSQPENRVRHFGVTFDYLKVRA</sequence>
<evidence type="ECO:0000256" key="1">
    <source>
        <dbReference type="SAM" id="MobiDB-lite"/>
    </source>
</evidence>
<name>A0A0S4UDP9_RALSL</name>
<dbReference type="EMBL" id="LN899824">
    <property type="protein sequence ID" value="CUV28076.1"/>
    <property type="molecule type" value="Genomic_DNA"/>
</dbReference>
<protein>
    <submittedName>
        <fullName evidence="2">Uncharacterized protein</fullName>
    </submittedName>
</protein>
<evidence type="ECO:0000313" key="3">
    <source>
        <dbReference type="EMBL" id="CUV28076.1"/>
    </source>
</evidence>
<accession>A0A0S4UDP9</accession>
<proteinExistence type="predicted"/>
<feature type="region of interest" description="Disordered" evidence="1">
    <location>
        <begin position="1"/>
        <end position="23"/>
    </location>
</feature>
<dbReference type="EMBL" id="LN899821">
    <property type="protein sequence ID" value="CUV20329.1"/>
    <property type="molecule type" value="Genomic_DNA"/>
</dbReference>
<evidence type="ECO:0000313" key="2">
    <source>
        <dbReference type="EMBL" id="CUV20329.1"/>
    </source>
</evidence>